<dbReference type="PANTHER" id="PTHR46401">
    <property type="entry name" value="GLYCOSYLTRANSFERASE WBBK-RELATED"/>
    <property type="match status" value="1"/>
</dbReference>
<feature type="domain" description="Glycosyltransferase subfamily 4-like N-terminal" evidence="3">
    <location>
        <begin position="62"/>
        <end position="192"/>
    </location>
</feature>
<dbReference type="Pfam" id="PF13439">
    <property type="entry name" value="Glyco_transf_4"/>
    <property type="match status" value="1"/>
</dbReference>
<dbReference type="GO" id="GO:0016757">
    <property type="term" value="F:glycosyltransferase activity"/>
    <property type="evidence" value="ECO:0007669"/>
    <property type="project" value="InterPro"/>
</dbReference>
<proteinExistence type="predicted"/>
<gene>
    <name evidence="4" type="ORF">SAMN04488101_102511</name>
</gene>
<dbReference type="GO" id="GO:0009103">
    <property type="term" value="P:lipopolysaccharide biosynthetic process"/>
    <property type="evidence" value="ECO:0007669"/>
    <property type="project" value="TreeGrafter"/>
</dbReference>
<dbReference type="EMBL" id="FWYB01000002">
    <property type="protein sequence ID" value="SMC72814.1"/>
    <property type="molecule type" value="Genomic_DNA"/>
</dbReference>
<keyword evidence="5" id="KW-1185">Reference proteome</keyword>
<evidence type="ECO:0000313" key="5">
    <source>
        <dbReference type="Proteomes" id="UP000192678"/>
    </source>
</evidence>
<evidence type="ECO:0000259" key="3">
    <source>
        <dbReference type="Pfam" id="PF13439"/>
    </source>
</evidence>
<dbReference type="AlphaFoldDB" id="A0A1W2BIR1"/>
<evidence type="ECO:0000313" key="4">
    <source>
        <dbReference type="EMBL" id="SMC72814.1"/>
    </source>
</evidence>
<evidence type="ECO:0000256" key="1">
    <source>
        <dbReference type="ARBA" id="ARBA00022679"/>
    </source>
</evidence>
<evidence type="ECO:0000259" key="2">
    <source>
        <dbReference type="Pfam" id="PF00534"/>
    </source>
</evidence>
<reference evidence="4 5" key="1">
    <citation type="submission" date="2017-04" db="EMBL/GenBank/DDBJ databases">
        <authorList>
            <person name="Afonso C.L."/>
            <person name="Miller P.J."/>
            <person name="Scott M.A."/>
            <person name="Spackman E."/>
            <person name="Goraichik I."/>
            <person name="Dimitrov K.M."/>
            <person name="Suarez D.L."/>
            <person name="Swayne D.E."/>
        </authorList>
    </citation>
    <scope>NUCLEOTIDE SEQUENCE [LARGE SCALE GENOMIC DNA]</scope>
    <source>
        <strain evidence="4 5">DSM 19625</strain>
    </source>
</reference>
<dbReference type="PANTHER" id="PTHR46401:SF2">
    <property type="entry name" value="GLYCOSYLTRANSFERASE WBBK-RELATED"/>
    <property type="match status" value="1"/>
</dbReference>
<organism evidence="4 5">
    <name type="scientific">Pedobacter nyackensis</name>
    <dbReference type="NCBI Taxonomy" id="475255"/>
    <lineage>
        <taxon>Bacteria</taxon>
        <taxon>Pseudomonadati</taxon>
        <taxon>Bacteroidota</taxon>
        <taxon>Sphingobacteriia</taxon>
        <taxon>Sphingobacteriales</taxon>
        <taxon>Sphingobacteriaceae</taxon>
        <taxon>Pedobacter</taxon>
    </lineage>
</organism>
<sequence>MYNIFQAKVMIKILLDPKIFNEQKFGGISRYYTEMWSQLNEIKGIQIDCPLFYTENIHYQESPLFANSFQAKNSIFIKFSKIFRSYRPKKLKRKNTEKTIELLKKQQFDLFIPTYYDPYFIDHLKDKPFVLTVYDMIHELFPQYFRDDIVTVPNKKLLLEMATKIIAISNSTKNDILVLYPHVDASKIEVVHLAHAIKPELEIKLDLPQEYVLFIGNRGLYKNFTFFLKALAPVLKQNAQIHLLCAGGNPFTEEENQLISELNLEQQVIQQNFQDVELAIYYKKALFFVFPSEYEGFGIPVLESMACGCPVILANHSSFPEVAGEAAVYFELNNTADLTDKITLLLEDPKLRESYRLKGLEQAKKFNWKKTAMDCLNIYKKVL</sequence>
<dbReference type="Proteomes" id="UP000192678">
    <property type="component" value="Unassembled WGS sequence"/>
</dbReference>
<dbReference type="Gene3D" id="3.40.50.2000">
    <property type="entry name" value="Glycogen Phosphorylase B"/>
    <property type="match status" value="2"/>
</dbReference>
<dbReference type="InterPro" id="IPR028098">
    <property type="entry name" value="Glyco_trans_4-like_N"/>
</dbReference>
<name>A0A1W2BIR1_9SPHI</name>
<dbReference type="Pfam" id="PF00534">
    <property type="entry name" value="Glycos_transf_1"/>
    <property type="match status" value="1"/>
</dbReference>
<accession>A0A1W2BIR1</accession>
<protein>
    <submittedName>
        <fullName evidence="4">Glycosyltransferase involved in cell wall bisynthesis</fullName>
    </submittedName>
</protein>
<dbReference type="InterPro" id="IPR001296">
    <property type="entry name" value="Glyco_trans_1"/>
</dbReference>
<dbReference type="CDD" id="cd03809">
    <property type="entry name" value="GT4_MtfB-like"/>
    <property type="match status" value="1"/>
</dbReference>
<feature type="domain" description="Glycosyl transferase family 1" evidence="2">
    <location>
        <begin position="206"/>
        <end position="356"/>
    </location>
</feature>
<keyword evidence="1 4" id="KW-0808">Transferase</keyword>
<dbReference type="SUPFAM" id="SSF53756">
    <property type="entry name" value="UDP-Glycosyltransferase/glycogen phosphorylase"/>
    <property type="match status" value="1"/>
</dbReference>
<dbReference type="STRING" id="475255.SAMN04488101_102511"/>